<feature type="transmembrane region" description="Helical" evidence="8">
    <location>
        <begin position="234"/>
        <end position="254"/>
    </location>
</feature>
<evidence type="ECO:0008006" key="10">
    <source>
        <dbReference type="Google" id="ProtNLM"/>
    </source>
</evidence>
<dbReference type="PANTHER" id="PTHR47019:SF1">
    <property type="entry name" value="LIPID II FLIPPASE MURJ"/>
    <property type="match status" value="1"/>
</dbReference>
<dbReference type="Pfam" id="PF03023">
    <property type="entry name" value="MurJ"/>
    <property type="match status" value="1"/>
</dbReference>
<feature type="transmembrane region" description="Helical" evidence="8">
    <location>
        <begin position="96"/>
        <end position="119"/>
    </location>
</feature>
<dbReference type="GO" id="GO:0005886">
    <property type="term" value="C:plasma membrane"/>
    <property type="evidence" value="ECO:0007669"/>
    <property type="project" value="UniProtKB-SubCell"/>
</dbReference>
<accession>A0A7V3RDS5</accession>
<evidence type="ECO:0000256" key="8">
    <source>
        <dbReference type="SAM" id="Phobius"/>
    </source>
</evidence>
<evidence type="ECO:0000256" key="4">
    <source>
        <dbReference type="ARBA" id="ARBA00022960"/>
    </source>
</evidence>
<evidence type="ECO:0000256" key="1">
    <source>
        <dbReference type="ARBA" id="ARBA00004651"/>
    </source>
</evidence>
<feature type="transmembrane region" description="Helical" evidence="8">
    <location>
        <begin position="12"/>
        <end position="31"/>
    </location>
</feature>
<feature type="transmembrane region" description="Helical" evidence="8">
    <location>
        <begin position="318"/>
        <end position="338"/>
    </location>
</feature>
<comment type="subcellular location">
    <subcellularLocation>
        <location evidence="1">Cell membrane</location>
        <topology evidence="1">Multi-pass membrane protein</topology>
    </subcellularLocation>
</comment>
<feature type="transmembrane region" description="Helical" evidence="8">
    <location>
        <begin position="139"/>
        <end position="159"/>
    </location>
</feature>
<name>A0A7V3RDS5_9BACT</name>
<feature type="transmembrane region" description="Helical" evidence="8">
    <location>
        <begin position="193"/>
        <end position="213"/>
    </location>
</feature>
<dbReference type="PANTHER" id="PTHR47019">
    <property type="entry name" value="LIPID II FLIPPASE MURJ"/>
    <property type="match status" value="1"/>
</dbReference>
<dbReference type="InterPro" id="IPR051050">
    <property type="entry name" value="Lipid_II_flippase_MurJ/MviN"/>
</dbReference>
<dbReference type="AlphaFoldDB" id="A0A7V3RDS5"/>
<keyword evidence="2" id="KW-1003">Cell membrane</keyword>
<feature type="transmembrane region" description="Helical" evidence="8">
    <location>
        <begin position="448"/>
        <end position="466"/>
    </location>
</feature>
<keyword evidence="6 8" id="KW-1133">Transmembrane helix</keyword>
<dbReference type="GO" id="GO:0015648">
    <property type="term" value="F:lipid-linked peptidoglycan transporter activity"/>
    <property type="evidence" value="ECO:0007669"/>
    <property type="project" value="TreeGrafter"/>
</dbReference>
<evidence type="ECO:0000313" key="9">
    <source>
        <dbReference type="EMBL" id="HGE74722.1"/>
    </source>
</evidence>
<evidence type="ECO:0000256" key="3">
    <source>
        <dbReference type="ARBA" id="ARBA00022692"/>
    </source>
</evidence>
<dbReference type="EMBL" id="DTPE01000052">
    <property type="protein sequence ID" value="HGE74722.1"/>
    <property type="molecule type" value="Genomic_DNA"/>
</dbReference>
<reference evidence="9" key="1">
    <citation type="journal article" date="2020" name="mSystems">
        <title>Genome- and Community-Level Interaction Insights into Carbon Utilization and Element Cycling Functions of Hydrothermarchaeota in Hydrothermal Sediment.</title>
        <authorList>
            <person name="Zhou Z."/>
            <person name="Liu Y."/>
            <person name="Xu W."/>
            <person name="Pan J."/>
            <person name="Luo Z.H."/>
            <person name="Li M."/>
        </authorList>
    </citation>
    <scope>NUCLEOTIDE SEQUENCE [LARGE SCALE GENOMIC DNA]</scope>
    <source>
        <strain evidence="9">SpSt-966</strain>
    </source>
</reference>
<gene>
    <name evidence="9" type="ORF">ENX73_01170</name>
</gene>
<evidence type="ECO:0000256" key="6">
    <source>
        <dbReference type="ARBA" id="ARBA00022989"/>
    </source>
</evidence>
<keyword evidence="3 8" id="KW-0812">Transmembrane</keyword>
<organism evidence="9">
    <name type="scientific">Mesoaciditoga lauensis</name>
    <dbReference type="NCBI Taxonomy" id="1495039"/>
    <lineage>
        <taxon>Bacteria</taxon>
        <taxon>Thermotogati</taxon>
        <taxon>Thermotogota</taxon>
        <taxon>Thermotogae</taxon>
        <taxon>Mesoaciditogales</taxon>
        <taxon>Mesoaciditogaceae</taxon>
        <taxon>Mesoaciditoga</taxon>
    </lineage>
</organism>
<feature type="transmembrane region" description="Helical" evidence="8">
    <location>
        <begin position="274"/>
        <end position="297"/>
    </location>
</feature>
<evidence type="ECO:0000256" key="2">
    <source>
        <dbReference type="ARBA" id="ARBA00022475"/>
    </source>
</evidence>
<comment type="caution">
    <text evidence="9">The sequence shown here is derived from an EMBL/GenBank/DDBJ whole genome shotgun (WGS) entry which is preliminary data.</text>
</comment>
<feature type="transmembrane region" description="Helical" evidence="8">
    <location>
        <begin position="166"/>
        <end position="187"/>
    </location>
</feature>
<dbReference type="GO" id="GO:0008360">
    <property type="term" value="P:regulation of cell shape"/>
    <property type="evidence" value="ECO:0007669"/>
    <property type="project" value="UniProtKB-KW"/>
</dbReference>
<evidence type="ECO:0000256" key="7">
    <source>
        <dbReference type="ARBA" id="ARBA00023136"/>
    </source>
</evidence>
<keyword evidence="4" id="KW-0133">Cell shape</keyword>
<feature type="transmembrane region" description="Helical" evidence="8">
    <location>
        <begin position="358"/>
        <end position="381"/>
    </location>
</feature>
<keyword evidence="5" id="KW-0573">Peptidoglycan synthesis</keyword>
<dbReference type="GO" id="GO:0009252">
    <property type="term" value="P:peptidoglycan biosynthetic process"/>
    <property type="evidence" value="ECO:0007669"/>
    <property type="project" value="UniProtKB-KW"/>
</dbReference>
<proteinExistence type="predicted"/>
<protein>
    <recommendedName>
        <fullName evidence="10">Murein biosynthesis integral membrane protein MurJ</fullName>
    </recommendedName>
</protein>
<evidence type="ECO:0000256" key="5">
    <source>
        <dbReference type="ARBA" id="ARBA00022984"/>
    </source>
</evidence>
<feature type="transmembrane region" description="Helical" evidence="8">
    <location>
        <begin position="388"/>
        <end position="407"/>
    </location>
</feature>
<dbReference type="InterPro" id="IPR004268">
    <property type="entry name" value="MurJ"/>
</dbReference>
<keyword evidence="7 8" id="KW-0472">Membrane</keyword>
<dbReference type="PRINTS" id="PR01806">
    <property type="entry name" value="VIRFACTRMVIN"/>
</dbReference>
<feature type="transmembrane region" description="Helical" evidence="8">
    <location>
        <begin position="51"/>
        <end position="75"/>
    </location>
</feature>
<dbReference type="GO" id="GO:0034204">
    <property type="term" value="P:lipid translocation"/>
    <property type="evidence" value="ECO:0007669"/>
    <property type="project" value="TreeGrafter"/>
</dbReference>
<sequence length="502" mass="55367">MSHSSKLFNTNQTIVAGTIWITVFVTGSKLLGFVRQLLAGMLFGTSSGYDAVIIALGPTDLVAGIMAGAFASVAIPLYLEEKNSNGIESAKSYARGILTFTSVFLIIFGITLLIFPAFYVKIFAPGFHGETLKLAENYLRIYSLLPLLNGWANLFGAFLRAERMFFQYAVSQFATNIFLIPALLIFAPFMKEGAYALSLEFGTGAIAFFAYLFGRNIWKTFPFGKISSKQLLNVLLLASPLFLSSAIATINSVVDKAFASTLEIGSVSALNYSFTIVSMINGIIMAGLLTSSLTSISESVTSMDYKALNQKTAMIIEAIIKILAPITALTIVSSEWIVRIIYQRGQFTQISTMMTSSALIAYATMIITVPLTTALSNIYIAKKRTLRLTMLGLSMIFINAYMDWILMMPFKQAGIAASSSIVSFIWVLLLVYDLGFEFKMHNLFSMKTILPSILSFFYVIVFLIPFAKIPSIPKLLSEIIIALLMVTFFGRKEIKMVFSRFN</sequence>
<feature type="transmembrane region" description="Helical" evidence="8">
    <location>
        <begin position="472"/>
        <end position="490"/>
    </location>
</feature>
<feature type="transmembrane region" description="Helical" evidence="8">
    <location>
        <begin position="413"/>
        <end position="436"/>
    </location>
</feature>